<organism evidence="2 3">
    <name type="scientific">Diaporthe eres</name>
    <name type="common">Phomopsis oblonga</name>
    <dbReference type="NCBI Taxonomy" id="83184"/>
    <lineage>
        <taxon>Eukaryota</taxon>
        <taxon>Fungi</taxon>
        <taxon>Dikarya</taxon>
        <taxon>Ascomycota</taxon>
        <taxon>Pezizomycotina</taxon>
        <taxon>Sordariomycetes</taxon>
        <taxon>Sordariomycetidae</taxon>
        <taxon>Diaporthales</taxon>
        <taxon>Diaporthaceae</taxon>
        <taxon>Diaporthe</taxon>
        <taxon>Diaporthe eres species complex</taxon>
    </lineage>
</organism>
<feature type="compositionally biased region" description="Polar residues" evidence="1">
    <location>
        <begin position="306"/>
        <end position="319"/>
    </location>
</feature>
<reference evidence="2 3" key="1">
    <citation type="submission" date="2024-02" db="EMBL/GenBank/DDBJ databases">
        <title>De novo assembly and annotation of 12 fungi associated with fruit tree decline syndrome in Ontario, Canada.</title>
        <authorList>
            <person name="Sulman M."/>
            <person name="Ellouze W."/>
            <person name="Ilyukhin E."/>
        </authorList>
    </citation>
    <scope>NUCLEOTIDE SEQUENCE [LARGE SCALE GENOMIC DNA]</scope>
    <source>
        <strain evidence="2 3">M169</strain>
    </source>
</reference>
<evidence type="ECO:0000256" key="1">
    <source>
        <dbReference type="SAM" id="MobiDB-lite"/>
    </source>
</evidence>
<sequence length="421" mass="45893">MLSSSLMEVVIDNTESPDATRDTTPTNRSEHSHRAEEPPSTHPHTDSSTPMAEPLSREPLDELFRLPYMQRADDKDLSDLCDKAAEQGLKGYGSDPAAAAVHLTLVKVLPPRPEELEVLFEELYPALLERLDKGLEVKCSSSWEYMSGGRLRKAWMVATDVDVAEEVASQISAPGHRLNVAHESIRHHYDVRFHRLQWGFSERVPISFLVEDHIVRSHIAEGRRTHAGSLIAQLRRDRPELAGPLVHGMIQTARGILELDRQSEADVLSRLRERATGEVRRIIDKMGWASLRFLAVTALQLAEQVSQDDQAPASPTGSGHSDAAVSSGGFDEPSGPAHDGNDGSEGGTKPPQTAASTSPEAGQAGEAASDRCLHAAVWLDKSRFNDSDVLVRVCEAGKHPDGLETGVGEVVAEVEKVMGED</sequence>
<dbReference type="Proteomes" id="UP001430848">
    <property type="component" value="Unassembled WGS sequence"/>
</dbReference>
<proteinExistence type="predicted"/>
<feature type="region of interest" description="Disordered" evidence="1">
    <location>
        <begin position="306"/>
        <end position="367"/>
    </location>
</feature>
<protein>
    <submittedName>
        <fullName evidence="2">Uncharacterized protein</fullName>
    </submittedName>
</protein>
<accession>A0ABR1NYG6</accession>
<feature type="compositionally biased region" description="Polar residues" evidence="1">
    <location>
        <begin position="350"/>
        <end position="360"/>
    </location>
</feature>
<feature type="compositionally biased region" description="Polar residues" evidence="1">
    <location>
        <begin position="13"/>
        <end position="27"/>
    </location>
</feature>
<name>A0ABR1NYG6_DIAER</name>
<keyword evidence="3" id="KW-1185">Reference proteome</keyword>
<evidence type="ECO:0000313" key="2">
    <source>
        <dbReference type="EMBL" id="KAK7720294.1"/>
    </source>
</evidence>
<dbReference type="EMBL" id="JAKNSF020000077">
    <property type="protein sequence ID" value="KAK7720294.1"/>
    <property type="molecule type" value="Genomic_DNA"/>
</dbReference>
<feature type="region of interest" description="Disordered" evidence="1">
    <location>
        <begin position="1"/>
        <end position="54"/>
    </location>
</feature>
<feature type="compositionally biased region" description="Basic and acidic residues" evidence="1">
    <location>
        <begin position="28"/>
        <end position="45"/>
    </location>
</feature>
<evidence type="ECO:0000313" key="3">
    <source>
        <dbReference type="Proteomes" id="UP001430848"/>
    </source>
</evidence>
<gene>
    <name evidence="2" type="ORF">SLS63_009966</name>
</gene>
<comment type="caution">
    <text evidence="2">The sequence shown here is derived from an EMBL/GenBank/DDBJ whole genome shotgun (WGS) entry which is preliminary data.</text>
</comment>